<dbReference type="InterPro" id="IPR000873">
    <property type="entry name" value="AMP-dep_synth/lig_dom"/>
</dbReference>
<keyword evidence="2" id="KW-0436">Ligase</keyword>
<dbReference type="KEGG" id="hja:BST95_14430"/>
<dbReference type="Gene3D" id="3.30.300.30">
    <property type="match status" value="1"/>
</dbReference>
<organism evidence="6 7">
    <name type="scientific">Halioglobus japonicus</name>
    <dbReference type="NCBI Taxonomy" id="930805"/>
    <lineage>
        <taxon>Bacteria</taxon>
        <taxon>Pseudomonadati</taxon>
        <taxon>Pseudomonadota</taxon>
        <taxon>Gammaproteobacteria</taxon>
        <taxon>Cellvibrionales</taxon>
        <taxon>Halieaceae</taxon>
        <taxon>Halioglobus</taxon>
    </lineage>
</organism>
<dbReference type="AlphaFoldDB" id="A0AAP8MGY7"/>
<dbReference type="EMBL" id="PKUR01000001">
    <property type="protein sequence ID" value="PLW87701.1"/>
    <property type="molecule type" value="Genomic_DNA"/>
</dbReference>
<proteinExistence type="inferred from homology"/>
<evidence type="ECO:0000313" key="7">
    <source>
        <dbReference type="Proteomes" id="UP000235162"/>
    </source>
</evidence>
<dbReference type="PANTHER" id="PTHR43107:SF15">
    <property type="entry name" value="FATTY ACID TRANSPORT PROTEIN 3, ISOFORM A"/>
    <property type="match status" value="1"/>
</dbReference>
<dbReference type="InterPro" id="IPR042099">
    <property type="entry name" value="ANL_N_sf"/>
</dbReference>
<dbReference type="SUPFAM" id="SSF56801">
    <property type="entry name" value="Acetyl-CoA synthetase-like"/>
    <property type="match status" value="1"/>
</dbReference>
<dbReference type="RefSeq" id="WP_084200271.1">
    <property type="nucleotide sequence ID" value="NZ_BMYL01000001.1"/>
</dbReference>
<comment type="similarity">
    <text evidence="1">Belongs to the ATP-dependent AMP-binding enzyme family.</text>
</comment>
<evidence type="ECO:0000256" key="3">
    <source>
        <dbReference type="ARBA" id="ARBA00022741"/>
    </source>
</evidence>
<name>A0AAP8MGY7_9GAMM</name>
<dbReference type="PROSITE" id="PS00455">
    <property type="entry name" value="AMP_BINDING"/>
    <property type="match status" value="1"/>
</dbReference>
<keyword evidence="3" id="KW-0547">Nucleotide-binding</keyword>
<dbReference type="Pfam" id="PF00501">
    <property type="entry name" value="AMP-binding"/>
    <property type="match status" value="1"/>
</dbReference>
<evidence type="ECO:0000256" key="1">
    <source>
        <dbReference type="ARBA" id="ARBA00006432"/>
    </source>
</evidence>
<feature type="domain" description="AMP-dependent synthetase/ligase" evidence="5">
    <location>
        <begin position="41"/>
        <end position="381"/>
    </location>
</feature>
<reference evidence="6 7" key="1">
    <citation type="submission" date="2018-01" db="EMBL/GenBank/DDBJ databases">
        <title>The draft genome sequence of Halioglobus japonicus S1-36.</title>
        <authorList>
            <person name="Du Z.-J."/>
            <person name="Shi M.-J."/>
        </authorList>
    </citation>
    <scope>NUCLEOTIDE SEQUENCE [LARGE SCALE GENOMIC DNA]</scope>
    <source>
        <strain evidence="6 7">S1-36</strain>
    </source>
</reference>
<dbReference type="InterPro" id="IPR045851">
    <property type="entry name" value="AMP-bd_C_sf"/>
</dbReference>
<dbReference type="GO" id="GO:0005524">
    <property type="term" value="F:ATP binding"/>
    <property type="evidence" value="ECO:0007669"/>
    <property type="project" value="UniProtKB-KW"/>
</dbReference>
<sequence length="605" mass="67337">MSNRSKIGEFFRVTKEFAGVIPYLNYRQPDDASQVSLGALFEDTAAKFPDNTMLLFEDREWTYRAFNAEVNQLARVLASRGIGRGDTVALFMENRAEYVLSMLAVVKLGASCSLINNSLTGAGLVHCIQVSEARACIVGEERVAVLDEVRSDLGLENAAGYLWLQDHGIEAMPAWALDARSEMAVMADQNLEVTREITAGETALYIFTSGTTGLPKAAVMPHRRILAAGQAMGAIGFRVKPEDRLYLCLPIYHITGMGPGFCAFIAVGASVVLRRSFSASKFWPEIQKYRPNSFIYVGELCRYLTMQPECPEEKHNSLEKMLGNGLRPDVWDEFKGRFGISRICEIYGSSEGNVTFLNMLNKDKTIGAAISKVALVSYDHENDDIIRDANGRCIEVPLGEPGLLLGEISDKALFDGYTDPSATAKKIITGVLQDGDRWFNTGDLVRQIDVGFAFGLKHFQFVDRTGDTFRWRAENVSTNEVGEVLNQHAQIDMANVYGVEVPGAEGRAGMVAFALEQGAEFDVESFTELVDAELPIYARPVFLRVQRNIATTGTFKLLKTDLRRQAYHLNQVDQDEVYVRRPRSDRYERLEPTFYQEITSGQAGY</sequence>
<dbReference type="InterPro" id="IPR020845">
    <property type="entry name" value="AMP-binding_CS"/>
</dbReference>
<protein>
    <submittedName>
        <fullName evidence="6">Long-chain-acyl-CoA synthetase</fullName>
    </submittedName>
</protein>
<gene>
    <name evidence="6" type="ORF">C0029_03755</name>
</gene>
<dbReference type="GO" id="GO:0005886">
    <property type="term" value="C:plasma membrane"/>
    <property type="evidence" value="ECO:0007669"/>
    <property type="project" value="TreeGrafter"/>
</dbReference>
<evidence type="ECO:0000256" key="4">
    <source>
        <dbReference type="ARBA" id="ARBA00022840"/>
    </source>
</evidence>
<comment type="caution">
    <text evidence="6">The sequence shown here is derived from an EMBL/GenBank/DDBJ whole genome shotgun (WGS) entry which is preliminary data.</text>
</comment>
<keyword evidence="4" id="KW-0067">ATP-binding</keyword>
<dbReference type="FunFam" id="3.30.300.30:FF:000002">
    <property type="entry name" value="Long-chain fatty acid transport protein 1"/>
    <property type="match status" value="1"/>
</dbReference>
<dbReference type="GO" id="GO:0005324">
    <property type="term" value="F:long-chain fatty acid transmembrane transporter activity"/>
    <property type="evidence" value="ECO:0007669"/>
    <property type="project" value="TreeGrafter"/>
</dbReference>
<dbReference type="GO" id="GO:0044539">
    <property type="term" value="P:long-chain fatty acid import into cell"/>
    <property type="evidence" value="ECO:0007669"/>
    <property type="project" value="TreeGrafter"/>
</dbReference>
<keyword evidence="7" id="KW-1185">Reference proteome</keyword>
<accession>A0AAP8MGY7</accession>
<evidence type="ECO:0000259" key="5">
    <source>
        <dbReference type="Pfam" id="PF00501"/>
    </source>
</evidence>
<dbReference type="Proteomes" id="UP000235162">
    <property type="component" value="Unassembled WGS sequence"/>
</dbReference>
<evidence type="ECO:0000256" key="2">
    <source>
        <dbReference type="ARBA" id="ARBA00022598"/>
    </source>
</evidence>
<dbReference type="PANTHER" id="PTHR43107">
    <property type="entry name" value="LONG-CHAIN FATTY ACID TRANSPORT PROTEIN"/>
    <property type="match status" value="1"/>
</dbReference>
<dbReference type="GO" id="GO:0004467">
    <property type="term" value="F:long-chain fatty acid-CoA ligase activity"/>
    <property type="evidence" value="ECO:0007669"/>
    <property type="project" value="TreeGrafter"/>
</dbReference>
<evidence type="ECO:0000313" key="6">
    <source>
        <dbReference type="EMBL" id="PLW87701.1"/>
    </source>
</evidence>
<dbReference type="NCBIfam" id="NF006134">
    <property type="entry name" value="PRK08279.1"/>
    <property type="match status" value="1"/>
</dbReference>
<dbReference type="Gene3D" id="3.40.50.12780">
    <property type="entry name" value="N-terminal domain of ligase-like"/>
    <property type="match status" value="1"/>
</dbReference>